<dbReference type="RefSeq" id="WP_302041806.1">
    <property type="nucleotide sequence ID" value="NZ_JAUKPO010000040.1"/>
</dbReference>
<dbReference type="Proteomes" id="UP001168528">
    <property type="component" value="Unassembled WGS sequence"/>
</dbReference>
<protein>
    <submittedName>
        <fullName evidence="3">Class I SAM-dependent methyltransferase</fullName>
        <ecNumber evidence="3">2.1.1.-</ecNumber>
    </submittedName>
</protein>
<evidence type="ECO:0000256" key="1">
    <source>
        <dbReference type="ARBA" id="ARBA00022679"/>
    </source>
</evidence>
<keyword evidence="4" id="KW-1185">Reference proteome</keyword>
<organism evidence="3 4">
    <name type="scientific">Rhodocytophaga aerolata</name>
    <dbReference type="NCBI Taxonomy" id="455078"/>
    <lineage>
        <taxon>Bacteria</taxon>
        <taxon>Pseudomonadati</taxon>
        <taxon>Bacteroidota</taxon>
        <taxon>Cytophagia</taxon>
        <taxon>Cytophagales</taxon>
        <taxon>Rhodocytophagaceae</taxon>
        <taxon>Rhodocytophaga</taxon>
    </lineage>
</organism>
<dbReference type="GO" id="GO:0032259">
    <property type="term" value="P:methylation"/>
    <property type="evidence" value="ECO:0007669"/>
    <property type="project" value="UniProtKB-KW"/>
</dbReference>
<dbReference type="EMBL" id="JAUKPO010000040">
    <property type="protein sequence ID" value="MDO1451006.1"/>
    <property type="molecule type" value="Genomic_DNA"/>
</dbReference>
<reference evidence="3" key="1">
    <citation type="submission" date="2023-07" db="EMBL/GenBank/DDBJ databases">
        <title>The genome sequence of Rhodocytophaga aerolata KACC 12507.</title>
        <authorList>
            <person name="Zhang X."/>
        </authorList>
    </citation>
    <scope>NUCLEOTIDE SEQUENCE</scope>
    <source>
        <strain evidence="3">KACC 12507</strain>
    </source>
</reference>
<dbReference type="Gene3D" id="3.40.50.150">
    <property type="entry name" value="Vaccinia Virus protein VP39"/>
    <property type="match status" value="1"/>
</dbReference>
<keyword evidence="1 3" id="KW-0808">Transferase</keyword>
<dbReference type="GO" id="GO:0008168">
    <property type="term" value="F:methyltransferase activity"/>
    <property type="evidence" value="ECO:0007669"/>
    <property type="project" value="UniProtKB-KW"/>
</dbReference>
<evidence type="ECO:0000313" key="4">
    <source>
        <dbReference type="Proteomes" id="UP001168528"/>
    </source>
</evidence>
<dbReference type="InterPro" id="IPR041698">
    <property type="entry name" value="Methyltransf_25"/>
</dbReference>
<dbReference type="PANTHER" id="PTHR43861">
    <property type="entry name" value="TRANS-ACONITATE 2-METHYLTRANSFERASE-RELATED"/>
    <property type="match status" value="1"/>
</dbReference>
<keyword evidence="3" id="KW-0489">Methyltransferase</keyword>
<accession>A0ABT8RFW7</accession>
<comment type="caution">
    <text evidence="3">The sequence shown here is derived from an EMBL/GenBank/DDBJ whole genome shotgun (WGS) entry which is preliminary data.</text>
</comment>
<proteinExistence type="predicted"/>
<evidence type="ECO:0000313" key="3">
    <source>
        <dbReference type="EMBL" id="MDO1451006.1"/>
    </source>
</evidence>
<sequence length="272" mass="31472">MDPSLEEVKKYYDDHTINKLKGFVYTNERVERAWLTIVDYGKNPVRILEIGCGIGDISWRMSRWWPDAEIVGLDISSRSIEMATKLFASSKLKFIEGTLDKGKLSGKFDLILLIDVYEHIAISERATLHKTIKELITEEGKVILSFPTPRHLAWLRMHDMSNIQPIDEDIDVITISKFAQEINKEVILYKELSVWHAGDYAHAVLGSRIGWKPESDRIRGGRLPTLREQLKSKLKEKLKKKSTSPNFQIEERLKLINEKLGESWLDQVKNNR</sequence>
<name>A0ABT8RFW7_9BACT</name>
<dbReference type="SUPFAM" id="SSF53335">
    <property type="entry name" value="S-adenosyl-L-methionine-dependent methyltransferases"/>
    <property type="match status" value="1"/>
</dbReference>
<dbReference type="EC" id="2.1.1.-" evidence="3"/>
<evidence type="ECO:0000259" key="2">
    <source>
        <dbReference type="Pfam" id="PF13649"/>
    </source>
</evidence>
<dbReference type="InterPro" id="IPR029063">
    <property type="entry name" value="SAM-dependent_MTases_sf"/>
</dbReference>
<gene>
    <name evidence="3" type="ORF">Q0590_32325</name>
</gene>
<dbReference type="CDD" id="cd02440">
    <property type="entry name" value="AdoMet_MTases"/>
    <property type="match status" value="1"/>
</dbReference>
<dbReference type="Pfam" id="PF13649">
    <property type="entry name" value="Methyltransf_25"/>
    <property type="match status" value="1"/>
</dbReference>
<feature type="domain" description="Methyltransferase" evidence="2">
    <location>
        <begin position="47"/>
        <end position="140"/>
    </location>
</feature>